<feature type="transmembrane region" description="Helical" evidence="2">
    <location>
        <begin position="30"/>
        <end position="54"/>
    </location>
</feature>
<feature type="region of interest" description="Disordered" evidence="1">
    <location>
        <begin position="63"/>
        <end position="92"/>
    </location>
</feature>
<reference evidence="4" key="1">
    <citation type="journal article" date="2017" name="Genome Biol.">
        <title>Comparative genomics reveals high biological diversity and specific adaptations in the industrially and medically important fungal genus Aspergillus.</title>
        <authorList>
            <person name="de Vries R.P."/>
            <person name="Riley R."/>
            <person name="Wiebenga A."/>
            <person name="Aguilar-Osorio G."/>
            <person name="Amillis S."/>
            <person name="Uchima C.A."/>
            <person name="Anderluh G."/>
            <person name="Asadollahi M."/>
            <person name="Askin M."/>
            <person name="Barry K."/>
            <person name="Battaglia E."/>
            <person name="Bayram O."/>
            <person name="Benocci T."/>
            <person name="Braus-Stromeyer S.A."/>
            <person name="Caldana C."/>
            <person name="Canovas D."/>
            <person name="Cerqueira G.C."/>
            <person name="Chen F."/>
            <person name="Chen W."/>
            <person name="Choi C."/>
            <person name="Clum A."/>
            <person name="Dos Santos R.A."/>
            <person name="Damasio A.R."/>
            <person name="Diallinas G."/>
            <person name="Emri T."/>
            <person name="Fekete E."/>
            <person name="Flipphi M."/>
            <person name="Freyberg S."/>
            <person name="Gallo A."/>
            <person name="Gournas C."/>
            <person name="Habgood R."/>
            <person name="Hainaut M."/>
            <person name="Harispe M.L."/>
            <person name="Henrissat B."/>
            <person name="Hilden K.S."/>
            <person name="Hope R."/>
            <person name="Hossain A."/>
            <person name="Karabika E."/>
            <person name="Karaffa L."/>
            <person name="Karanyi Z."/>
            <person name="Krasevec N."/>
            <person name="Kuo A."/>
            <person name="Kusch H."/>
            <person name="LaButti K."/>
            <person name="Lagendijk E.L."/>
            <person name="Lapidus A."/>
            <person name="Levasseur A."/>
            <person name="Lindquist E."/>
            <person name="Lipzen A."/>
            <person name="Logrieco A.F."/>
            <person name="MacCabe A."/>
            <person name="Maekelae M.R."/>
            <person name="Malavazi I."/>
            <person name="Melin P."/>
            <person name="Meyer V."/>
            <person name="Mielnichuk N."/>
            <person name="Miskei M."/>
            <person name="Molnar A.P."/>
            <person name="Mule G."/>
            <person name="Ngan C.Y."/>
            <person name="Orejas M."/>
            <person name="Orosz E."/>
            <person name="Ouedraogo J.P."/>
            <person name="Overkamp K.M."/>
            <person name="Park H.-S."/>
            <person name="Perrone G."/>
            <person name="Piumi F."/>
            <person name="Punt P.J."/>
            <person name="Ram A.F."/>
            <person name="Ramon A."/>
            <person name="Rauscher S."/>
            <person name="Record E."/>
            <person name="Riano-Pachon D.M."/>
            <person name="Robert V."/>
            <person name="Roehrig J."/>
            <person name="Ruller R."/>
            <person name="Salamov A."/>
            <person name="Salih N.S."/>
            <person name="Samson R.A."/>
            <person name="Sandor E."/>
            <person name="Sanguinetti M."/>
            <person name="Schuetze T."/>
            <person name="Sepcic K."/>
            <person name="Shelest E."/>
            <person name="Sherlock G."/>
            <person name="Sophianopoulou V."/>
            <person name="Squina F.M."/>
            <person name="Sun H."/>
            <person name="Susca A."/>
            <person name="Todd R.B."/>
            <person name="Tsang A."/>
            <person name="Unkles S.E."/>
            <person name="van de Wiele N."/>
            <person name="van Rossen-Uffink D."/>
            <person name="Oliveira J.V."/>
            <person name="Vesth T.C."/>
            <person name="Visser J."/>
            <person name="Yu J.-H."/>
            <person name="Zhou M."/>
            <person name="Andersen M.R."/>
            <person name="Archer D.B."/>
            <person name="Baker S.E."/>
            <person name="Benoit I."/>
            <person name="Brakhage A.A."/>
            <person name="Braus G.H."/>
            <person name="Fischer R."/>
            <person name="Frisvad J.C."/>
            <person name="Goldman G.H."/>
            <person name="Houbraken J."/>
            <person name="Oakley B."/>
            <person name="Pocsi I."/>
            <person name="Scazzocchio C."/>
            <person name="Seiboth B."/>
            <person name="vanKuyk P.A."/>
            <person name="Wortman J."/>
            <person name="Dyer P.S."/>
            <person name="Grigoriev I.V."/>
        </authorList>
    </citation>
    <scope>NUCLEOTIDE SEQUENCE [LARGE SCALE GENOMIC DNA]</scope>
    <source>
        <strain evidence="4">CBS 583.65</strain>
    </source>
</reference>
<keyword evidence="2" id="KW-0812">Transmembrane</keyword>
<sequence>MAPIDISTLHIDGSSELSFSFSLSTGTVTLGFGALFLCAPLTVVPILWAVNYYCATGRYRRAQAEGAPPAPPGDPHQVVANDPEATVAGEGE</sequence>
<dbReference type="AlphaFoldDB" id="A0A1L9PTE0"/>
<organism evidence="3 4">
    <name type="scientific">Aspergillus versicolor CBS 583.65</name>
    <dbReference type="NCBI Taxonomy" id="1036611"/>
    <lineage>
        <taxon>Eukaryota</taxon>
        <taxon>Fungi</taxon>
        <taxon>Dikarya</taxon>
        <taxon>Ascomycota</taxon>
        <taxon>Pezizomycotina</taxon>
        <taxon>Eurotiomycetes</taxon>
        <taxon>Eurotiomycetidae</taxon>
        <taxon>Eurotiales</taxon>
        <taxon>Aspergillaceae</taxon>
        <taxon>Aspergillus</taxon>
        <taxon>Aspergillus subgen. Nidulantes</taxon>
    </lineage>
</organism>
<evidence type="ECO:0000313" key="4">
    <source>
        <dbReference type="Proteomes" id="UP000184073"/>
    </source>
</evidence>
<keyword evidence="2" id="KW-0472">Membrane</keyword>
<dbReference type="RefSeq" id="XP_040670525.1">
    <property type="nucleotide sequence ID" value="XM_040817797.1"/>
</dbReference>
<dbReference type="GeneID" id="63733308"/>
<accession>A0A1L9PTE0</accession>
<evidence type="ECO:0000256" key="2">
    <source>
        <dbReference type="SAM" id="Phobius"/>
    </source>
</evidence>
<dbReference type="Proteomes" id="UP000184073">
    <property type="component" value="Unassembled WGS sequence"/>
</dbReference>
<keyword evidence="2" id="KW-1133">Transmembrane helix</keyword>
<proteinExistence type="predicted"/>
<gene>
    <name evidence="3" type="ORF">ASPVEDRAFT_86146</name>
</gene>
<dbReference type="VEuPathDB" id="FungiDB:ASPVEDRAFT_86146"/>
<keyword evidence="4" id="KW-1185">Reference proteome</keyword>
<evidence type="ECO:0000256" key="1">
    <source>
        <dbReference type="SAM" id="MobiDB-lite"/>
    </source>
</evidence>
<evidence type="ECO:0000313" key="3">
    <source>
        <dbReference type="EMBL" id="OJJ04763.1"/>
    </source>
</evidence>
<protein>
    <submittedName>
        <fullName evidence="3">Uncharacterized protein</fullName>
    </submittedName>
</protein>
<name>A0A1L9PTE0_ASPVE</name>
<dbReference type="EMBL" id="KV878132">
    <property type="protein sequence ID" value="OJJ04763.1"/>
    <property type="molecule type" value="Genomic_DNA"/>
</dbReference>